<comment type="caution">
    <text evidence="2">The sequence shown here is derived from an EMBL/GenBank/DDBJ whole genome shotgun (WGS) entry which is preliminary data.</text>
</comment>
<dbReference type="Pfam" id="PF14911">
    <property type="entry name" value="MMS22L_C"/>
    <property type="match status" value="1"/>
</dbReference>
<feature type="domain" description="MMS22-like C-terminal" evidence="1">
    <location>
        <begin position="947"/>
        <end position="1291"/>
    </location>
</feature>
<dbReference type="OrthoDB" id="8193282at2759"/>
<dbReference type="EMBL" id="CAJNOC010001647">
    <property type="protein sequence ID" value="CAF0881111.1"/>
    <property type="molecule type" value="Genomic_DNA"/>
</dbReference>
<name>A0A813Y9T8_9BILA</name>
<dbReference type="InterPro" id="IPR042320">
    <property type="entry name" value="MMS22-like"/>
</dbReference>
<dbReference type="InterPro" id="IPR029424">
    <property type="entry name" value="MMS22L_C"/>
</dbReference>
<sequence length="1337" mass="155358">MRINFEDVYTFLELNVYQKHEESCEYFESLMLSGVDCIDYQTNNEFSIDYFMIHEQNIQVYFNRIRNFINKIIVCPLRITKFSESCGNLLYSLINLTNKITNLGIDPEFKENDYENAYFYNEILIQLKRSILLIGNWKNYSSTFLDSKCFLKEKSVNESVYTVGFHTILSVQNLFLYLIYYLSQQLFSNKNSSLALNFDLCSISSDNLDSNEDESCLFVQKISDMSDLSDITMVNLYCDCVSKCWYLAFKVMQQFENAGYFNKIQQGTFWSSLNRLLQLMKNFKITDPNKAKIFKSNQTILINESVKIENFSLFTLLLSHKLSQDIKLLSEKNGQIEPSNYLDPSYQLIKTCLKDIIDQNQTPGQASFLKIKIPLELICIEQINNMPKQNFITASQIMSSNPVVYQTNPNLRKILVDILLMLWESYFSKLLNSSFFIQLKNSNSLFALTESQNSLSEFKHGANTVTQICNEKNDQNSNIFHLFLKFLYLNLKDGSTGSTSLTSSNNSNNNNNQVNLVWRQFKGRLYTRLHDKRITELDMSGLLNVSYMFFILIKCFTLPNPSLAISQLKYEQIENYFRILNVFIKSKNMDKIESILGLNNSNVSYSSTVTSAKINAVKSFMNMKFIALKLWFDSSELENSENSDIDNLINIEFSENSNSLIKEAIGLIGLDSNPNMTSNQISNYKNFQVITQFLTDFFVCYLENCRDFLIINTSDSVNLSLYQIAFTISRLLNDLKFQNLMKILSRKQNELIFSRICEILMTYKKLFQNDLANYACNTKLSESMVEYLSKLWSVILDQQSNLNKSTIFSYEIISEICFEICSLYSNLIFNPQSLVHNTTKEMKNLTDMIDQFALSIHQTNIEDHCQSILVRIKFLNLILNDLNLSEICDKNLPNFQAKLINLLIFSFINSTSTPSGSKDIFEQKDSNTSQTERELCQFVNLTQNKINIFNELNLKFSTNIEQYLIDFLSKYALKLKNTQSFNERKIYIDNLNTYFNDFIKLVNSITTISSHSILYKTYIIASQIVYNLSAFLHSRGRSDTLFAKIIDKLVLPIGQAKSTNQNNSKISASNVTHANNQNSILISLKDTLHLFLIGISRLNYEYDGYLQRVLQSIINNFTMKFQMMQVDDHFIVLAIEDSFKDEDNSIEVVQFRSYLLNLLKQLFLNEPKNHNDTERCLQIIQYILNRTQSKEILSKDIEILFGSILSMLSNENQTVRTKSLNLFSFFMDFSKKCSSESMDSFKKCDEIFTRCIENLIKTTWSQQEPNKIFVSLSLIAKQRPSLITHNIKELILEKVEEAQSKFRYNVELKNTLFTLFEYLDGDEGKVYLNKRLGFLWY</sequence>
<dbReference type="PANTHER" id="PTHR28547">
    <property type="entry name" value="PROTEIN MMS22-LIKE"/>
    <property type="match status" value="1"/>
</dbReference>
<keyword evidence="3" id="KW-1185">Reference proteome</keyword>
<dbReference type="GO" id="GO:0031297">
    <property type="term" value="P:replication fork processing"/>
    <property type="evidence" value="ECO:0007669"/>
    <property type="project" value="InterPro"/>
</dbReference>
<dbReference type="GO" id="GO:0043596">
    <property type="term" value="C:nuclear replication fork"/>
    <property type="evidence" value="ECO:0007669"/>
    <property type="project" value="TreeGrafter"/>
</dbReference>
<proteinExistence type="predicted"/>
<accession>A0A813Y9T8</accession>
<evidence type="ECO:0000313" key="2">
    <source>
        <dbReference type="EMBL" id="CAF0881111.1"/>
    </source>
</evidence>
<reference evidence="2" key="1">
    <citation type="submission" date="2021-02" db="EMBL/GenBank/DDBJ databases">
        <authorList>
            <person name="Nowell W R."/>
        </authorList>
    </citation>
    <scope>NUCLEOTIDE SEQUENCE</scope>
    <source>
        <strain evidence="2">Ploen Becks lab</strain>
    </source>
</reference>
<evidence type="ECO:0000313" key="3">
    <source>
        <dbReference type="Proteomes" id="UP000663879"/>
    </source>
</evidence>
<evidence type="ECO:0000259" key="1">
    <source>
        <dbReference type="Pfam" id="PF14911"/>
    </source>
</evidence>
<gene>
    <name evidence="2" type="ORF">OXX778_LOCUS10418</name>
</gene>
<dbReference type="Proteomes" id="UP000663879">
    <property type="component" value="Unassembled WGS sequence"/>
</dbReference>
<protein>
    <recommendedName>
        <fullName evidence="1">MMS22-like C-terminal domain-containing protein</fullName>
    </recommendedName>
</protein>
<dbReference type="PANTHER" id="PTHR28547:SF1">
    <property type="entry name" value="PROTEIN MMS22-LIKE"/>
    <property type="match status" value="1"/>
</dbReference>
<organism evidence="2 3">
    <name type="scientific">Brachionus calyciflorus</name>
    <dbReference type="NCBI Taxonomy" id="104777"/>
    <lineage>
        <taxon>Eukaryota</taxon>
        <taxon>Metazoa</taxon>
        <taxon>Spiralia</taxon>
        <taxon>Gnathifera</taxon>
        <taxon>Rotifera</taxon>
        <taxon>Eurotatoria</taxon>
        <taxon>Monogononta</taxon>
        <taxon>Pseudotrocha</taxon>
        <taxon>Ploima</taxon>
        <taxon>Brachionidae</taxon>
        <taxon>Brachionus</taxon>
    </lineage>
</organism>
<dbReference type="GO" id="GO:0000724">
    <property type="term" value="P:double-strand break repair via homologous recombination"/>
    <property type="evidence" value="ECO:0007669"/>
    <property type="project" value="InterPro"/>
</dbReference>